<dbReference type="PRINTS" id="PR00952">
    <property type="entry name" value="TYPE3IMQPROT"/>
</dbReference>
<evidence type="ECO:0000256" key="1">
    <source>
        <dbReference type="ARBA" id="ARBA00004651"/>
    </source>
</evidence>
<keyword evidence="8" id="KW-0966">Cell projection</keyword>
<dbReference type="GO" id="GO:0005886">
    <property type="term" value="C:plasma membrane"/>
    <property type="evidence" value="ECO:0007669"/>
    <property type="project" value="UniProtKB-SubCell"/>
</dbReference>
<comment type="subcellular location">
    <subcellularLocation>
        <location evidence="1">Cell membrane</location>
        <topology evidence="1">Multi-pass membrane protein</topology>
    </subcellularLocation>
</comment>
<keyword evidence="3" id="KW-1003">Cell membrane</keyword>
<reference evidence="8 9" key="1">
    <citation type="submission" date="2017-04" db="EMBL/GenBank/DDBJ databases">
        <authorList>
            <person name="Afonso C.L."/>
            <person name="Miller P.J."/>
            <person name="Scott M.A."/>
            <person name="Spackman E."/>
            <person name="Goraichik I."/>
            <person name="Dimitrov K.M."/>
            <person name="Suarez D.L."/>
            <person name="Swayne D.E."/>
        </authorList>
    </citation>
    <scope>NUCLEOTIDE SEQUENCE [LARGE SCALE GENOMIC DNA]</scope>
    <source>
        <strain evidence="8 9">ToBE</strain>
    </source>
</reference>
<keyword evidence="5 7" id="KW-1133">Transmembrane helix</keyword>
<name>A0A1W1VTE9_9FIRM</name>
<keyword evidence="4 7" id="KW-0812">Transmembrane</keyword>
<dbReference type="Proteomes" id="UP000192569">
    <property type="component" value="Chromosome I"/>
</dbReference>
<dbReference type="STRING" id="698762.SAMN00808754_1567"/>
<keyword evidence="9" id="KW-1185">Reference proteome</keyword>
<accession>A0A1W1VTE9</accession>
<dbReference type="AlphaFoldDB" id="A0A1W1VTE9"/>
<evidence type="ECO:0000256" key="4">
    <source>
        <dbReference type="ARBA" id="ARBA00022692"/>
    </source>
</evidence>
<sequence length="95" mass="9919">MTGVMFLTPDGAVYLLQEALRVLLVLAGPLLVGGLVIGLVVSLVQAATQMQDMTLSFVPKLAGAAVLLALFGPWLLQVAVDYVKRMLLSLGAGIP</sequence>
<dbReference type="PIRSF" id="PIRSF004669">
    <property type="entry name" value="FliQ"/>
    <property type="match status" value="1"/>
</dbReference>
<evidence type="ECO:0000256" key="7">
    <source>
        <dbReference type="SAM" id="Phobius"/>
    </source>
</evidence>
<dbReference type="GO" id="GO:0009306">
    <property type="term" value="P:protein secretion"/>
    <property type="evidence" value="ECO:0007669"/>
    <property type="project" value="InterPro"/>
</dbReference>
<feature type="transmembrane region" description="Helical" evidence="7">
    <location>
        <begin position="57"/>
        <end position="76"/>
    </location>
</feature>
<protein>
    <submittedName>
        <fullName evidence="8">Flagellar biosynthetic protein FliQ</fullName>
    </submittedName>
</protein>
<organism evidence="8 9">
    <name type="scientific">Thermanaeromonas toyohensis ToBE</name>
    <dbReference type="NCBI Taxonomy" id="698762"/>
    <lineage>
        <taxon>Bacteria</taxon>
        <taxon>Bacillati</taxon>
        <taxon>Bacillota</taxon>
        <taxon>Clostridia</taxon>
        <taxon>Neomoorellales</taxon>
        <taxon>Neomoorellaceae</taxon>
        <taxon>Thermanaeromonas</taxon>
    </lineage>
</organism>
<comment type="similarity">
    <text evidence="2">Belongs to the FliQ/MopD/SpaQ family.</text>
</comment>
<evidence type="ECO:0000313" key="8">
    <source>
        <dbReference type="EMBL" id="SMB96637.1"/>
    </source>
</evidence>
<evidence type="ECO:0000256" key="5">
    <source>
        <dbReference type="ARBA" id="ARBA00022989"/>
    </source>
</evidence>
<dbReference type="PANTHER" id="PTHR34040:SF2">
    <property type="entry name" value="FLAGELLAR BIOSYNTHETIC PROTEIN FLIQ"/>
    <property type="match status" value="1"/>
</dbReference>
<proteinExistence type="inferred from homology"/>
<gene>
    <name evidence="8" type="ORF">SAMN00808754_1567</name>
</gene>
<dbReference type="EMBL" id="LT838272">
    <property type="protein sequence ID" value="SMB96637.1"/>
    <property type="molecule type" value="Genomic_DNA"/>
</dbReference>
<keyword evidence="6 7" id="KW-0472">Membrane</keyword>
<evidence type="ECO:0000256" key="6">
    <source>
        <dbReference type="ARBA" id="ARBA00023136"/>
    </source>
</evidence>
<dbReference type="Pfam" id="PF01313">
    <property type="entry name" value="Bac_export_3"/>
    <property type="match status" value="1"/>
</dbReference>
<evidence type="ECO:0000256" key="3">
    <source>
        <dbReference type="ARBA" id="ARBA00022475"/>
    </source>
</evidence>
<evidence type="ECO:0000313" key="9">
    <source>
        <dbReference type="Proteomes" id="UP000192569"/>
    </source>
</evidence>
<evidence type="ECO:0000256" key="2">
    <source>
        <dbReference type="ARBA" id="ARBA00006156"/>
    </source>
</evidence>
<keyword evidence="8" id="KW-0282">Flagellum</keyword>
<feature type="transmembrane region" description="Helical" evidence="7">
    <location>
        <begin position="20"/>
        <end position="45"/>
    </location>
</feature>
<dbReference type="InterPro" id="IPR002191">
    <property type="entry name" value="Bac_export_3"/>
</dbReference>
<keyword evidence="8" id="KW-0969">Cilium</keyword>
<dbReference type="PANTHER" id="PTHR34040">
    <property type="entry name" value="FLAGELLAR BIOSYNTHETIC PROTEIN FLIQ"/>
    <property type="match status" value="1"/>
</dbReference>